<dbReference type="OrthoDB" id="9814461at2"/>
<proteinExistence type="predicted"/>
<feature type="transmembrane region" description="Helical" evidence="6">
    <location>
        <begin position="238"/>
        <end position="256"/>
    </location>
</feature>
<sequence>MDYSSILTSGVYGALGPVAIGYVLAAIGLNIHFGYTGLLNFGQVAFMLVGAYGVAISVSTFGLSMWVGVLVGILAAAVLALILGIPALRLRSDYLAISTIAAGEVLRLFYRSSVAEPLTGGVYGLQRFGDDLLDLNPVPPGIYEVGPLAFTARDVWLMSVGWGLVALVVILVYLLIHSPWGRVIRAIREDEEAARSLGKNVYAYKLQSLVLGGVIGALGGMVFTIHQQSAHPDGFDPVVTFFLYTMLVLGGAGRVFGPVLGGLLFWFLMLSFDAFLRELMATGYIPPEILVPSDVGALRLALVGLGLLLLMAFRPQGILGNRREMVLDVR</sequence>
<gene>
    <name evidence="7" type="ORF">SAMN06265360_1436</name>
</gene>
<dbReference type="PANTHER" id="PTHR30482:SF10">
    <property type="entry name" value="HIGH-AFFINITY BRANCHED-CHAIN AMINO ACID TRANSPORT PROTEIN BRAE"/>
    <property type="match status" value="1"/>
</dbReference>
<feature type="transmembrane region" description="Helical" evidence="6">
    <location>
        <begin position="209"/>
        <end position="226"/>
    </location>
</feature>
<dbReference type="Proteomes" id="UP000198348">
    <property type="component" value="Unassembled WGS sequence"/>
</dbReference>
<evidence type="ECO:0000256" key="1">
    <source>
        <dbReference type="ARBA" id="ARBA00004651"/>
    </source>
</evidence>
<dbReference type="GO" id="GO:0015658">
    <property type="term" value="F:branched-chain amino acid transmembrane transporter activity"/>
    <property type="evidence" value="ECO:0007669"/>
    <property type="project" value="InterPro"/>
</dbReference>
<dbReference type="CDD" id="cd06581">
    <property type="entry name" value="TM_PBP1_LivM_like"/>
    <property type="match status" value="1"/>
</dbReference>
<feature type="transmembrane region" description="Helical" evidence="6">
    <location>
        <begin position="38"/>
        <end position="59"/>
    </location>
</feature>
<protein>
    <submittedName>
        <fullName evidence="7">Amino acid/amide ABC transporter membrane protein 2, HAAT family</fullName>
    </submittedName>
</protein>
<feature type="transmembrane region" description="Helical" evidence="6">
    <location>
        <begin position="155"/>
        <end position="176"/>
    </location>
</feature>
<dbReference type="InterPro" id="IPR043428">
    <property type="entry name" value="LivM-like"/>
</dbReference>
<dbReference type="RefSeq" id="WP_089303489.1">
    <property type="nucleotide sequence ID" value="NZ_FZNW01000043.1"/>
</dbReference>
<evidence type="ECO:0000256" key="5">
    <source>
        <dbReference type="ARBA" id="ARBA00023136"/>
    </source>
</evidence>
<keyword evidence="3 6" id="KW-0812">Transmembrane</keyword>
<reference evidence="7 8" key="1">
    <citation type="submission" date="2017-06" db="EMBL/GenBank/DDBJ databases">
        <authorList>
            <person name="Kim H.J."/>
            <person name="Triplett B.A."/>
        </authorList>
    </citation>
    <scope>NUCLEOTIDE SEQUENCE [LARGE SCALE GENOMIC DNA]</scope>
    <source>
        <strain evidence="7 8">DSM 45207</strain>
    </source>
</reference>
<feature type="transmembrane region" description="Helical" evidence="6">
    <location>
        <begin position="263"/>
        <end position="285"/>
    </location>
</feature>
<evidence type="ECO:0000256" key="4">
    <source>
        <dbReference type="ARBA" id="ARBA00022989"/>
    </source>
</evidence>
<dbReference type="EMBL" id="FZNW01000043">
    <property type="protein sequence ID" value="SNR95455.1"/>
    <property type="molecule type" value="Genomic_DNA"/>
</dbReference>
<evidence type="ECO:0000313" key="7">
    <source>
        <dbReference type="EMBL" id="SNR95455.1"/>
    </source>
</evidence>
<name>A0A239AIH8_9PSEU</name>
<evidence type="ECO:0000256" key="6">
    <source>
        <dbReference type="SAM" id="Phobius"/>
    </source>
</evidence>
<keyword evidence="5 6" id="KW-0472">Membrane</keyword>
<feature type="transmembrane region" description="Helical" evidence="6">
    <location>
        <begin position="65"/>
        <end position="87"/>
    </location>
</feature>
<feature type="transmembrane region" description="Helical" evidence="6">
    <location>
        <begin position="12"/>
        <end position="31"/>
    </location>
</feature>
<organism evidence="7 8">
    <name type="scientific">Haloechinothrix alba</name>
    <dbReference type="NCBI Taxonomy" id="664784"/>
    <lineage>
        <taxon>Bacteria</taxon>
        <taxon>Bacillati</taxon>
        <taxon>Actinomycetota</taxon>
        <taxon>Actinomycetes</taxon>
        <taxon>Pseudonocardiales</taxon>
        <taxon>Pseudonocardiaceae</taxon>
        <taxon>Haloechinothrix</taxon>
    </lineage>
</organism>
<evidence type="ECO:0000256" key="3">
    <source>
        <dbReference type="ARBA" id="ARBA00022692"/>
    </source>
</evidence>
<keyword evidence="2" id="KW-1003">Cell membrane</keyword>
<feature type="transmembrane region" description="Helical" evidence="6">
    <location>
        <begin position="297"/>
        <end position="313"/>
    </location>
</feature>
<accession>A0A239AIH8</accession>
<dbReference type="AlphaFoldDB" id="A0A239AIH8"/>
<keyword evidence="8" id="KW-1185">Reference proteome</keyword>
<dbReference type="InterPro" id="IPR001851">
    <property type="entry name" value="ABC_transp_permease"/>
</dbReference>
<keyword evidence="4 6" id="KW-1133">Transmembrane helix</keyword>
<dbReference type="PANTHER" id="PTHR30482">
    <property type="entry name" value="HIGH-AFFINITY BRANCHED-CHAIN AMINO ACID TRANSPORT SYSTEM PERMEASE"/>
    <property type="match status" value="1"/>
</dbReference>
<comment type="subcellular location">
    <subcellularLocation>
        <location evidence="1">Cell membrane</location>
        <topology evidence="1">Multi-pass membrane protein</topology>
    </subcellularLocation>
</comment>
<evidence type="ECO:0000256" key="2">
    <source>
        <dbReference type="ARBA" id="ARBA00022475"/>
    </source>
</evidence>
<evidence type="ECO:0000313" key="8">
    <source>
        <dbReference type="Proteomes" id="UP000198348"/>
    </source>
</evidence>
<dbReference type="GO" id="GO:0005886">
    <property type="term" value="C:plasma membrane"/>
    <property type="evidence" value="ECO:0007669"/>
    <property type="project" value="UniProtKB-SubCell"/>
</dbReference>
<dbReference type="Pfam" id="PF02653">
    <property type="entry name" value="BPD_transp_2"/>
    <property type="match status" value="1"/>
</dbReference>